<evidence type="ECO:0000259" key="2">
    <source>
        <dbReference type="Pfam" id="PF18205"/>
    </source>
</evidence>
<dbReference type="InterPro" id="IPR022288">
    <property type="entry name" value="VPDSG_CTERM"/>
</dbReference>
<feature type="chain" id="PRO_5036967122" evidence="1">
    <location>
        <begin position="21"/>
        <end position="251"/>
    </location>
</feature>
<dbReference type="Pfam" id="PF18205">
    <property type="entry name" value="VPDSG-CTERM"/>
    <property type="match status" value="1"/>
</dbReference>
<dbReference type="AlphaFoldDB" id="A0A934VQP8"/>
<feature type="signal peptide" evidence="1">
    <location>
        <begin position="1"/>
        <end position="20"/>
    </location>
</feature>
<accession>A0A934VQP8</accession>
<gene>
    <name evidence="3" type="ORF">JIN87_16950</name>
</gene>
<proteinExistence type="predicted"/>
<name>A0A934VQP8_9BACT</name>
<organism evidence="3 4">
    <name type="scientific">Pelagicoccus mobilis</name>
    <dbReference type="NCBI Taxonomy" id="415221"/>
    <lineage>
        <taxon>Bacteria</taxon>
        <taxon>Pseudomonadati</taxon>
        <taxon>Verrucomicrobiota</taxon>
        <taxon>Opitutia</taxon>
        <taxon>Puniceicoccales</taxon>
        <taxon>Pelagicoccaceae</taxon>
        <taxon>Pelagicoccus</taxon>
    </lineage>
</organism>
<evidence type="ECO:0000313" key="3">
    <source>
        <dbReference type="EMBL" id="MBK1878572.1"/>
    </source>
</evidence>
<keyword evidence="4" id="KW-1185">Reference proteome</keyword>
<comment type="caution">
    <text evidence="3">The sequence shown here is derived from an EMBL/GenBank/DDBJ whole genome shotgun (WGS) entry which is preliminary data.</text>
</comment>
<dbReference type="NCBIfam" id="TIGR03778">
    <property type="entry name" value="VPDSG_CTERM"/>
    <property type="match status" value="1"/>
</dbReference>
<sequence length="251" mass="26735">MKNLILSLAAAGLLTVSASAITKTLTFDEGALAHGKIVTNDFESSHGVVISGLNNDNGLELAVLFNSELTDTRDPDLQRTGYGTDKDAWDGGNLDKDTVLNRLLIVQENNTGTRDGVADLPDDEGTRFSNKYTGVLTFDFVQSIFSFGLDLIDVEGVRTPEDGALKFFSGLNSVTVGFDSLGVTDWGDNKINRVSPILASDHNLTSFDKVEVHLGGSGAVDNITWTVPDSGSTLGLAGLALLGLAAMRRRR</sequence>
<dbReference type="EMBL" id="JAENIL010000032">
    <property type="protein sequence ID" value="MBK1878572.1"/>
    <property type="molecule type" value="Genomic_DNA"/>
</dbReference>
<reference evidence="3" key="1">
    <citation type="submission" date="2021-01" db="EMBL/GenBank/DDBJ databases">
        <title>Modified the classification status of verrucomicrobia.</title>
        <authorList>
            <person name="Feng X."/>
        </authorList>
    </citation>
    <scope>NUCLEOTIDE SEQUENCE</scope>
    <source>
        <strain evidence="3">KCTC 13126</strain>
    </source>
</reference>
<dbReference type="Proteomes" id="UP000617628">
    <property type="component" value="Unassembled WGS sequence"/>
</dbReference>
<protein>
    <submittedName>
        <fullName evidence="3">VPDSG-CTERM sorting domain-containing protein</fullName>
    </submittedName>
</protein>
<evidence type="ECO:0000256" key="1">
    <source>
        <dbReference type="SAM" id="SignalP"/>
    </source>
</evidence>
<evidence type="ECO:0000313" key="4">
    <source>
        <dbReference type="Proteomes" id="UP000617628"/>
    </source>
</evidence>
<dbReference type="NCBIfam" id="TIGR03901">
    <property type="entry name" value="MYXO-CTERM"/>
    <property type="match status" value="1"/>
</dbReference>
<dbReference type="InterPro" id="IPR024038">
    <property type="entry name" value="MYXO-CTERM"/>
</dbReference>
<feature type="domain" description="VPDSG-CTERM protein sorting" evidence="2">
    <location>
        <begin position="227"/>
        <end position="251"/>
    </location>
</feature>
<keyword evidence="1" id="KW-0732">Signal</keyword>
<dbReference type="RefSeq" id="WP_200356784.1">
    <property type="nucleotide sequence ID" value="NZ_JAENIL010000032.1"/>
</dbReference>